<dbReference type="GeneID" id="180953"/>
<feature type="signal peptide" evidence="1">
    <location>
        <begin position="1"/>
        <end position="19"/>
    </location>
</feature>
<dbReference type="PANTHER" id="PTHR31712:SF1">
    <property type="entry name" value="SECRETED PROTEIN"/>
    <property type="match status" value="1"/>
</dbReference>
<dbReference type="ExpressionAtlas" id="Q7Z297">
    <property type="expression patterns" value="baseline and differential"/>
</dbReference>
<dbReference type="Proteomes" id="UP000001940">
    <property type="component" value="Chromosome X"/>
</dbReference>
<dbReference type="AlphaFoldDB" id="Q7Z297"/>
<evidence type="ECO:0000313" key="4">
    <source>
        <dbReference type="WormBase" id="F41B4.2b"/>
    </source>
</evidence>
<keyword evidence="1" id="KW-0732">Signal</keyword>
<dbReference type="CTD" id="180953"/>
<dbReference type="EMBL" id="BX284606">
    <property type="protein sequence ID" value="CCD67905.1"/>
    <property type="molecule type" value="Genomic_DNA"/>
</dbReference>
<dbReference type="PANTHER" id="PTHR31712">
    <property type="entry name" value="DIETARY RESTRICTION OVER EXPRESSED"/>
    <property type="match status" value="1"/>
</dbReference>
<dbReference type="Pfam" id="PF17305">
    <property type="entry name" value="DUF5354"/>
    <property type="match status" value="1"/>
</dbReference>
<name>Q7Z297_CAEEL</name>
<dbReference type="HOGENOM" id="CLU_116890_0_0_1"/>
<dbReference type="Bgee" id="WBGene00018258">
    <property type="expression patterns" value="Expressed in larva and 3 other cell types or tissues"/>
</dbReference>
<protein>
    <submittedName>
        <fullName evidence="2">Secreted protein</fullName>
    </submittedName>
</protein>
<dbReference type="InterPro" id="IPR035291">
    <property type="entry name" value="DUF5354"/>
</dbReference>
<dbReference type="AGR" id="WB:WBGene00018258"/>
<sequence>MIAFSKLAGVMSVIALANSLAPAENAVQDAKNQEDKLLRCWEKVDVNNPGSGYVLSEPIFTLCSHMIDPKDNSKFHVNGVDENSDDYSPVLKMFADTIDDYAVLTVCLQEAFAFHGPTRNAQISLRCLCKREGCNAPRSLTEFLEFNKKPMPAFSH</sequence>
<organism evidence="2 3">
    <name type="scientific">Caenorhabditis elegans</name>
    <dbReference type="NCBI Taxonomy" id="6239"/>
    <lineage>
        <taxon>Eukaryota</taxon>
        <taxon>Metazoa</taxon>
        <taxon>Ecdysozoa</taxon>
        <taxon>Nematoda</taxon>
        <taxon>Chromadorea</taxon>
        <taxon>Rhabditida</taxon>
        <taxon>Rhabditina</taxon>
        <taxon>Rhabditomorpha</taxon>
        <taxon>Rhabditoidea</taxon>
        <taxon>Rhabditidae</taxon>
        <taxon>Peloderinae</taxon>
        <taxon>Caenorhabditis</taxon>
    </lineage>
</organism>
<evidence type="ECO:0000313" key="2">
    <source>
        <dbReference type="EMBL" id="CCD67905.1"/>
    </source>
</evidence>
<accession>Q7Z297</accession>
<keyword evidence="3" id="KW-1185">Reference proteome</keyword>
<gene>
    <name evidence="2 4" type="primary">nssp-79</name>
    <name evidence="2" type="ORF">CELE_F41B4.2</name>
    <name evidence="4" type="ORF">F41B4.2</name>
</gene>
<dbReference type="OrthoDB" id="10275198at2759"/>
<evidence type="ECO:0000313" key="3">
    <source>
        <dbReference type="Proteomes" id="UP000001940"/>
    </source>
</evidence>
<feature type="chain" id="PRO_5004295566" evidence="1">
    <location>
        <begin position="20"/>
        <end position="156"/>
    </location>
</feature>
<evidence type="ECO:0000256" key="1">
    <source>
        <dbReference type="SAM" id="SignalP"/>
    </source>
</evidence>
<dbReference type="WormBase" id="F41B4.2b">
    <property type="protein sequence ID" value="CE07212"/>
    <property type="gene ID" value="WBGene00018258"/>
    <property type="gene designation" value="nssp-79"/>
</dbReference>
<dbReference type="UCSC" id="F41B4.2b.2">
    <property type="organism name" value="c. elegans"/>
</dbReference>
<dbReference type="RefSeq" id="NP_001024646.1">
    <property type="nucleotide sequence ID" value="NM_001029475.8"/>
</dbReference>
<reference evidence="2 3" key="1">
    <citation type="journal article" date="1998" name="Science">
        <title>Genome sequence of the nematode C. elegans: a platform for investigating biology.</title>
        <authorList>
            <consortium name="The C. elegans sequencing consortium"/>
            <person name="Sulson J.E."/>
            <person name="Waterston R."/>
        </authorList>
    </citation>
    <scope>NUCLEOTIDE SEQUENCE [LARGE SCALE GENOMIC DNA]</scope>
    <source>
        <strain evidence="2 3">Bristol N2</strain>
    </source>
</reference>
<proteinExistence type="predicted"/>